<feature type="domain" description="Plastocyanin-like" evidence="5">
    <location>
        <begin position="237"/>
        <end position="319"/>
    </location>
</feature>
<dbReference type="InterPro" id="IPR011707">
    <property type="entry name" value="Cu-oxidase-like_N"/>
</dbReference>
<keyword evidence="3" id="KW-0560">Oxidoreductase</keyword>
<evidence type="ECO:0000313" key="8">
    <source>
        <dbReference type="EMBL" id="BCO26490.1"/>
    </source>
</evidence>
<dbReference type="InterPro" id="IPR002355">
    <property type="entry name" value="Cu_oxidase_Cu_BS"/>
</dbReference>
<dbReference type="InterPro" id="IPR008972">
    <property type="entry name" value="Cupredoxin"/>
</dbReference>
<dbReference type="Pfam" id="PF00394">
    <property type="entry name" value="Cu-oxidase"/>
    <property type="match status" value="1"/>
</dbReference>
<name>A0ABN6D3E7_9BURK</name>
<dbReference type="EMBL" id="AP024238">
    <property type="protein sequence ID" value="BCO26490.1"/>
    <property type="molecule type" value="Genomic_DNA"/>
</dbReference>
<dbReference type="CDD" id="cd13881">
    <property type="entry name" value="CuRO_2_McoC_like"/>
    <property type="match status" value="1"/>
</dbReference>
<evidence type="ECO:0000259" key="6">
    <source>
        <dbReference type="Pfam" id="PF07731"/>
    </source>
</evidence>
<organism evidence="8 9">
    <name type="scientific">Rhodoferax lithotrophicus</name>
    <dbReference type="NCBI Taxonomy" id="2798804"/>
    <lineage>
        <taxon>Bacteria</taxon>
        <taxon>Pseudomonadati</taxon>
        <taxon>Pseudomonadota</taxon>
        <taxon>Betaproteobacteria</taxon>
        <taxon>Burkholderiales</taxon>
        <taxon>Comamonadaceae</taxon>
        <taxon>Rhodoferax</taxon>
    </lineage>
</organism>
<dbReference type="InterPro" id="IPR001117">
    <property type="entry name" value="Cu-oxidase_2nd"/>
</dbReference>
<dbReference type="Pfam" id="PF07732">
    <property type="entry name" value="Cu-oxidase_3"/>
    <property type="match status" value="1"/>
</dbReference>
<dbReference type="InterPro" id="IPR011706">
    <property type="entry name" value="Cu-oxidase_C"/>
</dbReference>
<accession>A0ABN6D3E7</accession>
<keyword evidence="9" id="KW-1185">Reference proteome</keyword>
<evidence type="ECO:0000256" key="4">
    <source>
        <dbReference type="SAM" id="SignalP"/>
    </source>
</evidence>
<feature type="signal peptide" evidence="4">
    <location>
        <begin position="1"/>
        <end position="27"/>
    </location>
</feature>
<gene>
    <name evidence="8" type="ORF">MIZ03_1373</name>
</gene>
<dbReference type="PROSITE" id="PS00080">
    <property type="entry name" value="MULTICOPPER_OXIDASE2"/>
    <property type="match status" value="1"/>
</dbReference>
<evidence type="ECO:0000256" key="2">
    <source>
        <dbReference type="ARBA" id="ARBA00022723"/>
    </source>
</evidence>
<sequence length="510" mass="55863">MMMNTLMPRRSVLATLSTLPWLGSAWAQGTMAHDMSAMSHAVPGGAVAATVLAPVEAIAAGAPLAVLKKLVNTSPQPGLFRATLRAAPVSLAVLQDGTPTEFWAYNNSLPGPLIEVMEGDTVEIEFINALSQPSTIHWHGLPVPPEQDGNPQDAVPAGGRRVYRFKLPLNCAGTYWYHPHPHGFTAEQVYRGLAGLFIVRTKNDPLKSIPERHLVCSDLKLGADGRIAANDMNDEMNGREGQFALVNAQRQPVLTFDAGGRERWRIWNANSARYLRLSLPGARFTLVGTDGGLLGKPVTGLTELQMTAAERIEVIVEAPAGGGVVGLVTEPVERGKMGEVSPEHPITLLNVDFSAVKPERLAALPKLPGSLRRIQPLGAAKAKKRVVFSEEMSMAGGVHSMKFLVNGQNFDMQRVDFTSRIHEVELWEIVNQSDMDHPFHIHGTQFQVLERELDGQVTPEPLLAWRDMVNTRSGEIVRVKLVQRHKGLRMFHCHILEHENAGMMGQVQVI</sequence>
<feature type="chain" id="PRO_5046847015" evidence="4">
    <location>
        <begin position="28"/>
        <end position="510"/>
    </location>
</feature>
<dbReference type="PANTHER" id="PTHR11709">
    <property type="entry name" value="MULTI-COPPER OXIDASE"/>
    <property type="match status" value="1"/>
</dbReference>
<dbReference type="CDD" id="cd13902">
    <property type="entry name" value="CuRO_3_McoC_like"/>
    <property type="match status" value="1"/>
</dbReference>
<dbReference type="Gene3D" id="2.60.40.420">
    <property type="entry name" value="Cupredoxins - blue copper proteins"/>
    <property type="match status" value="3"/>
</dbReference>
<evidence type="ECO:0000259" key="5">
    <source>
        <dbReference type="Pfam" id="PF00394"/>
    </source>
</evidence>
<dbReference type="InterPro" id="IPR045087">
    <property type="entry name" value="Cu-oxidase_fam"/>
</dbReference>
<dbReference type="Pfam" id="PF07731">
    <property type="entry name" value="Cu-oxidase_2"/>
    <property type="match status" value="1"/>
</dbReference>
<proteinExistence type="predicted"/>
<protein>
    <submittedName>
        <fullName evidence="8">Multicopper oxidase mco</fullName>
    </submittedName>
</protein>
<dbReference type="Proteomes" id="UP000824366">
    <property type="component" value="Chromosome"/>
</dbReference>
<evidence type="ECO:0000313" key="9">
    <source>
        <dbReference type="Proteomes" id="UP000824366"/>
    </source>
</evidence>
<evidence type="ECO:0000259" key="7">
    <source>
        <dbReference type="Pfam" id="PF07732"/>
    </source>
</evidence>
<reference evidence="8 9" key="1">
    <citation type="journal article" date="2021" name="Microbiol. Spectr.">
        <title>A Single Bacterium Capable of Oxidation and Reduction of Iron at Circumneutral pH.</title>
        <authorList>
            <person name="Kato S."/>
            <person name="Ohkuma M."/>
        </authorList>
    </citation>
    <scope>NUCLEOTIDE SEQUENCE [LARGE SCALE GENOMIC DNA]</scope>
    <source>
        <strain evidence="8 9">MIZ03</strain>
    </source>
</reference>
<keyword evidence="2" id="KW-0479">Metal-binding</keyword>
<feature type="domain" description="Plastocyanin-like" evidence="6">
    <location>
        <begin position="397"/>
        <end position="509"/>
    </location>
</feature>
<evidence type="ECO:0000256" key="3">
    <source>
        <dbReference type="ARBA" id="ARBA00023002"/>
    </source>
</evidence>
<feature type="domain" description="Plastocyanin-like" evidence="7">
    <location>
        <begin position="95"/>
        <end position="203"/>
    </location>
</feature>
<keyword evidence="4" id="KW-0732">Signal</keyword>
<evidence type="ECO:0000256" key="1">
    <source>
        <dbReference type="ARBA" id="ARBA00004418"/>
    </source>
</evidence>
<dbReference type="PANTHER" id="PTHR11709:SF2">
    <property type="entry name" value="MULTICOPPER OXIDASE LPR1"/>
    <property type="match status" value="1"/>
</dbReference>
<comment type="subcellular location">
    <subcellularLocation>
        <location evidence="1">Periplasm</location>
    </subcellularLocation>
</comment>
<dbReference type="SUPFAM" id="SSF49503">
    <property type="entry name" value="Cupredoxins"/>
    <property type="match status" value="3"/>
</dbReference>